<dbReference type="Proteomes" id="UP000597762">
    <property type="component" value="Unassembled WGS sequence"/>
</dbReference>
<keyword evidence="3" id="KW-1185">Reference proteome</keyword>
<name>A0A812ECD3_ACAPH</name>
<proteinExistence type="predicted"/>
<sequence length="286" mass="31732">MHGDRPHSSSAPMINAQSIPDRLSFATAKGISSSSSHSLISSSSLRLGSIPASSECPAGVRFTALSLRRLTSDTEAPVSTKAFTFLSPSNTSQVKSGPSFSKRYICAFLLPVCSLPSSRFLDNRDVGVVRIVPFGVVHLSPARTGSSQVTRPSTAPTPLQLDEKCPTMPHVQPLCLLLFYGMPQRRFPDTFPSRQGAKVVLSTTTFLQEERPTTERKEKYLTRWWRFNCVQSRQSQNKINNITGIFKCNEQKNGIQKVTYLRSAALCFVSFSSFFWFLIFSSLCPF</sequence>
<keyword evidence="1" id="KW-0472">Membrane</keyword>
<organism evidence="2 3">
    <name type="scientific">Acanthosepion pharaonis</name>
    <name type="common">Pharaoh cuttlefish</name>
    <name type="synonym">Sepia pharaonis</name>
    <dbReference type="NCBI Taxonomy" id="158019"/>
    <lineage>
        <taxon>Eukaryota</taxon>
        <taxon>Metazoa</taxon>
        <taxon>Spiralia</taxon>
        <taxon>Lophotrochozoa</taxon>
        <taxon>Mollusca</taxon>
        <taxon>Cephalopoda</taxon>
        <taxon>Coleoidea</taxon>
        <taxon>Decapodiformes</taxon>
        <taxon>Sepiida</taxon>
        <taxon>Sepiina</taxon>
        <taxon>Sepiidae</taxon>
        <taxon>Acanthosepion</taxon>
    </lineage>
</organism>
<keyword evidence="1" id="KW-0812">Transmembrane</keyword>
<protein>
    <submittedName>
        <fullName evidence="2">Uncharacterized protein</fullName>
    </submittedName>
</protein>
<accession>A0A812ECD3</accession>
<reference evidence="2" key="1">
    <citation type="submission" date="2021-01" db="EMBL/GenBank/DDBJ databases">
        <authorList>
            <person name="Li R."/>
            <person name="Bekaert M."/>
        </authorList>
    </citation>
    <scope>NUCLEOTIDE SEQUENCE</scope>
    <source>
        <strain evidence="2">Farmed</strain>
    </source>
</reference>
<comment type="caution">
    <text evidence="2">The sequence shown here is derived from an EMBL/GenBank/DDBJ whole genome shotgun (WGS) entry which is preliminary data.</text>
</comment>
<dbReference type="AlphaFoldDB" id="A0A812ECD3"/>
<evidence type="ECO:0000313" key="2">
    <source>
        <dbReference type="EMBL" id="CAE1320877.1"/>
    </source>
</evidence>
<feature type="transmembrane region" description="Helical" evidence="1">
    <location>
        <begin position="260"/>
        <end position="280"/>
    </location>
</feature>
<evidence type="ECO:0000256" key="1">
    <source>
        <dbReference type="SAM" id="Phobius"/>
    </source>
</evidence>
<dbReference type="EMBL" id="CAHIKZ030005201">
    <property type="protein sequence ID" value="CAE1320877.1"/>
    <property type="molecule type" value="Genomic_DNA"/>
</dbReference>
<evidence type="ECO:0000313" key="3">
    <source>
        <dbReference type="Proteomes" id="UP000597762"/>
    </source>
</evidence>
<gene>
    <name evidence="2" type="ORF">SPHA_70994</name>
</gene>
<keyword evidence="1" id="KW-1133">Transmembrane helix</keyword>